<keyword evidence="2" id="KW-0805">Transcription regulation</keyword>
<dbReference type="GO" id="GO:0003677">
    <property type="term" value="F:DNA binding"/>
    <property type="evidence" value="ECO:0007669"/>
    <property type="project" value="UniProtKB-KW"/>
</dbReference>
<feature type="domain" description="Sugar-binding" evidence="5">
    <location>
        <begin position="11"/>
        <end position="87"/>
    </location>
</feature>
<evidence type="ECO:0000313" key="7">
    <source>
        <dbReference type="Proteomes" id="UP000259211"/>
    </source>
</evidence>
<dbReference type="InterPro" id="IPR037171">
    <property type="entry name" value="NagB/RpiA_transferase-like"/>
</dbReference>
<dbReference type="GO" id="GO:0030246">
    <property type="term" value="F:carbohydrate binding"/>
    <property type="evidence" value="ECO:0007669"/>
    <property type="project" value="InterPro"/>
</dbReference>
<dbReference type="EMBL" id="NOWI01000003">
    <property type="protein sequence ID" value="RFT45863.1"/>
    <property type="molecule type" value="Genomic_DNA"/>
</dbReference>
<evidence type="ECO:0000313" key="6">
    <source>
        <dbReference type="EMBL" id="RFT45863.1"/>
    </source>
</evidence>
<dbReference type="Gene3D" id="3.40.50.1360">
    <property type="match status" value="1"/>
</dbReference>
<organism evidence="6 7">
    <name type="scientific">Cutibacterium avidum</name>
    <dbReference type="NCBI Taxonomy" id="33010"/>
    <lineage>
        <taxon>Bacteria</taxon>
        <taxon>Bacillati</taxon>
        <taxon>Actinomycetota</taxon>
        <taxon>Actinomycetes</taxon>
        <taxon>Propionibacteriales</taxon>
        <taxon>Propionibacteriaceae</taxon>
        <taxon>Cutibacterium</taxon>
    </lineage>
</organism>
<reference evidence="6 7" key="1">
    <citation type="submission" date="2017-07" db="EMBL/GenBank/DDBJ databases">
        <authorList>
            <person name="Sun Z.S."/>
            <person name="Albrecht U."/>
            <person name="Echele G."/>
            <person name="Lee C.C."/>
        </authorList>
    </citation>
    <scope>NUCLEOTIDE SEQUENCE [LARGE SCALE GENOMIC DNA]</scope>
    <source>
        <strain evidence="6 7">P16-029</strain>
    </source>
</reference>
<gene>
    <name evidence="6" type="ORF">CHT91_03340</name>
</gene>
<dbReference type="InterPro" id="IPR007324">
    <property type="entry name" value="Sugar-bd_dom_put"/>
</dbReference>
<sequence length="93" mass="10252">MSKITTTATMLMQAIGDICSRFINADGQPCSPEIDARTVGIQLDELRLIPTRILVAGGRRKTEALHTALRTGYATHLVTDRFSARRLHERMGG</sequence>
<dbReference type="Pfam" id="PF04198">
    <property type="entry name" value="Sugar-bind"/>
    <property type="match status" value="1"/>
</dbReference>
<accession>A0A3E2DLN7</accession>
<dbReference type="RefSeq" id="WP_117188765.1">
    <property type="nucleotide sequence ID" value="NZ_NOWI01000003.1"/>
</dbReference>
<keyword evidence="3" id="KW-0238">DNA-binding</keyword>
<dbReference type="SUPFAM" id="SSF100950">
    <property type="entry name" value="NagB/RpiA/CoA transferase-like"/>
    <property type="match status" value="1"/>
</dbReference>
<dbReference type="PANTHER" id="PTHR34294">
    <property type="entry name" value="TRANSCRIPTIONAL REGULATOR-RELATED"/>
    <property type="match status" value="1"/>
</dbReference>
<dbReference type="PANTHER" id="PTHR34294:SF1">
    <property type="entry name" value="TRANSCRIPTIONAL REGULATOR LSRR"/>
    <property type="match status" value="1"/>
</dbReference>
<evidence type="ECO:0000256" key="3">
    <source>
        <dbReference type="ARBA" id="ARBA00023125"/>
    </source>
</evidence>
<evidence type="ECO:0000256" key="1">
    <source>
        <dbReference type="ARBA" id="ARBA00010466"/>
    </source>
</evidence>
<dbReference type="InterPro" id="IPR051054">
    <property type="entry name" value="SorC_transcr_regulators"/>
</dbReference>
<proteinExistence type="inferred from homology"/>
<comment type="caution">
    <text evidence="6">The sequence shown here is derived from an EMBL/GenBank/DDBJ whole genome shotgun (WGS) entry which is preliminary data.</text>
</comment>
<name>A0A3E2DLN7_9ACTN</name>
<evidence type="ECO:0000256" key="2">
    <source>
        <dbReference type="ARBA" id="ARBA00023015"/>
    </source>
</evidence>
<evidence type="ECO:0000256" key="4">
    <source>
        <dbReference type="ARBA" id="ARBA00023163"/>
    </source>
</evidence>
<dbReference type="Proteomes" id="UP000259211">
    <property type="component" value="Unassembled WGS sequence"/>
</dbReference>
<comment type="similarity">
    <text evidence="1">Belongs to the SorC transcriptional regulatory family.</text>
</comment>
<dbReference type="AlphaFoldDB" id="A0A3E2DLN7"/>
<protein>
    <recommendedName>
        <fullName evidence="5">Sugar-binding domain-containing protein</fullName>
    </recommendedName>
</protein>
<evidence type="ECO:0000259" key="5">
    <source>
        <dbReference type="Pfam" id="PF04198"/>
    </source>
</evidence>
<keyword evidence="4" id="KW-0804">Transcription</keyword>